<comment type="caution">
    <text evidence="2">The sequence shown here is derived from an EMBL/GenBank/DDBJ whole genome shotgun (WGS) entry which is preliminary data.</text>
</comment>
<reference evidence="2 3" key="1">
    <citation type="journal article" date="2018" name="Front. Plant Sci.">
        <title>Red Clover (Trifolium pratense) and Zigzag Clover (T. medium) - A Picture of Genomic Similarities and Differences.</title>
        <authorList>
            <person name="Dluhosova J."/>
            <person name="Istvanek J."/>
            <person name="Nedelnik J."/>
            <person name="Repkova J."/>
        </authorList>
    </citation>
    <scope>NUCLEOTIDE SEQUENCE [LARGE SCALE GENOMIC DNA]</scope>
    <source>
        <strain evidence="3">cv. 10/8</strain>
        <tissue evidence="2">Leaf</tissue>
    </source>
</reference>
<feature type="non-terminal residue" evidence="2">
    <location>
        <position position="77"/>
    </location>
</feature>
<proteinExistence type="predicted"/>
<accession>A0A392TRL1</accession>
<evidence type="ECO:0000256" key="1">
    <source>
        <dbReference type="SAM" id="MobiDB-lite"/>
    </source>
</evidence>
<keyword evidence="3" id="KW-1185">Reference proteome</keyword>
<feature type="region of interest" description="Disordered" evidence="1">
    <location>
        <begin position="33"/>
        <end position="77"/>
    </location>
</feature>
<name>A0A392TRL1_9FABA</name>
<dbReference type="Proteomes" id="UP000265520">
    <property type="component" value="Unassembled WGS sequence"/>
</dbReference>
<evidence type="ECO:0000313" key="3">
    <source>
        <dbReference type="Proteomes" id="UP000265520"/>
    </source>
</evidence>
<sequence>MVMFLFNSCTKIHNPLPSKELAFYRSQNKACNTRTRAGRSQQEEMDENRANLHRAQRYSRQAQLHASHTPSPALGAD</sequence>
<feature type="compositionally biased region" description="Polar residues" evidence="1">
    <location>
        <begin position="58"/>
        <end position="70"/>
    </location>
</feature>
<organism evidence="2 3">
    <name type="scientific">Trifolium medium</name>
    <dbReference type="NCBI Taxonomy" id="97028"/>
    <lineage>
        <taxon>Eukaryota</taxon>
        <taxon>Viridiplantae</taxon>
        <taxon>Streptophyta</taxon>
        <taxon>Embryophyta</taxon>
        <taxon>Tracheophyta</taxon>
        <taxon>Spermatophyta</taxon>
        <taxon>Magnoliopsida</taxon>
        <taxon>eudicotyledons</taxon>
        <taxon>Gunneridae</taxon>
        <taxon>Pentapetalae</taxon>
        <taxon>rosids</taxon>
        <taxon>fabids</taxon>
        <taxon>Fabales</taxon>
        <taxon>Fabaceae</taxon>
        <taxon>Papilionoideae</taxon>
        <taxon>50 kb inversion clade</taxon>
        <taxon>NPAAA clade</taxon>
        <taxon>Hologalegina</taxon>
        <taxon>IRL clade</taxon>
        <taxon>Trifolieae</taxon>
        <taxon>Trifolium</taxon>
    </lineage>
</organism>
<dbReference type="AlphaFoldDB" id="A0A392TRL1"/>
<protein>
    <submittedName>
        <fullName evidence="2">Uncharacterized protein</fullName>
    </submittedName>
</protein>
<dbReference type="EMBL" id="LXQA010641141">
    <property type="protein sequence ID" value="MCI63652.1"/>
    <property type="molecule type" value="Genomic_DNA"/>
</dbReference>
<evidence type="ECO:0000313" key="2">
    <source>
        <dbReference type="EMBL" id="MCI63652.1"/>
    </source>
</evidence>